<dbReference type="EMBL" id="JAEPBH010000033">
    <property type="protein sequence ID" value="MBK4716171.1"/>
    <property type="molecule type" value="Genomic_DNA"/>
</dbReference>
<sequence>MFRSLFIGATLLALLPFGAGAAEITLLPSVKLQIGDRDRYGHYWDGGRWRDRNDWYNNWHWRKGRWHHDHGRHHGWDKRRAYERGYYDGRRDRGPHGSWRKRHH</sequence>
<dbReference type="RefSeq" id="WP_238714426.1">
    <property type="nucleotide sequence ID" value="NZ_JAEPBH010000033.1"/>
</dbReference>
<name>A0A8K0V3I9_9ENTR</name>
<organism evidence="2 3">
    <name type="scientific">Tenebrionibacter intestinalis</name>
    <dbReference type="NCBI Taxonomy" id="2799638"/>
    <lineage>
        <taxon>Bacteria</taxon>
        <taxon>Pseudomonadati</taxon>
        <taxon>Pseudomonadota</taxon>
        <taxon>Gammaproteobacteria</taxon>
        <taxon>Enterobacterales</taxon>
        <taxon>Enterobacteriaceae</taxon>
        <taxon>Tenebrionibacter/Tenebrionicola group</taxon>
        <taxon>Tenebrionibacter</taxon>
    </lineage>
</organism>
<proteinExistence type="predicted"/>
<dbReference type="AlphaFoldDB" id="A0A8K0V3I9"/>
<evidence type="ECO:0000313" key="3">
    <source>
        <dbReference type="Proteomes" id="UP000659047"/>
    </source>
</evidence>
<dbReference type="InterPro" id="IPR019638">
    <property type="entry name" value="DUF2502"/>
</dbReference>
<reference evidence="2" key="1">
    <citation type="submission" date="2021-01" db="EMBL/GenBank/DDBJ databases">
        <title>Intestinitalea alba gen. nov., sp. nov., a novel genus of the family Enterobacteriaceae, isolated from the gut of the plastic-eating mealworm Tenebrio molitor L.</title>
        <authorList>
            <person name="Yang Y."/>
        </authorList>
    </citation>
    <scope>NUCLEOTIDE SEQUENCE</scope>
    <source>
        <strain evidence="2">BIT-L3</strain>
    </source>
</reference>
<feature type="chain" id="PRO_5035472159" evidence="1">
    <location>
        <begin position="22"/>
        <end position="104"/>
    </location>
</feature>
<accession>A0A8K0V3I9</accession>
<evidence type="ECO:0000313" key="2">
    <source>
        <dbReference type="EMBL" id="MBK4716171.1"/>
    </source>
</evidence>
<evidence type="ECO:0000256" key="1">
    <source>
        <dbReference type="SAM" id="SignalP"/>
    </source>
</evidence>
<keyword evidence="3" id="KW-1185">Reference proteome</keyword>
<dbReference type="Pfam" id="PF10697">
    <property type="entry name" value="DUF2502"/>
    <property type="match status" value="1"/>
</dbReference>
<feature type="signal peptide" evidence="1">
    <location>
        <begin position="1"/>
        <end position="21"/>
    </location>
</feature>
<gene>
    <name evidence="2" type="ORF">JJB97_12720</name>
</gene>
<keyword evidence="1" id="KW-0732">Signal</keyword>
<protein>
    <submittedName>
        <fullName evidence="2">DUF2502 domain-containing protein</fullName>
    </submittedName>
</protein>
<comment type="caution">
    <text evidence="2">The sequence shown here is derived from an EMBL/GenBank/DDBJ whole genome shotgun (WGS) entry which is preliminary data.</text>
</comment>
<dbReference type="Proteomes" id="UP000659047">
    <property type="component" value="Unassembled WGS sequence"/>
</dbReference>